<gene>
    <name evidence="2" type="ORF">GCM10023318_09380</name>
</gene>
<comment type="caution">
    <text evidence="2">The sequence shown here is derived from an EMBL/GenBank/DDBJ whole genome shotgun (WGS) entry which is preliminary data.</text>
</comment>
<accession>A0ABP9JVK2</accession>
<protein>
    <submittedName>
        <fullName evidence="2">Uncharacterized protein</fullName>
    </submittedName>
</protein>
<feature type="region of interest" description="Disordered" evidence="1">
    <location>
        <begin position="1"/>
        <end position="20"/>
    </location>
</feature>
<evidence type="ECO:0000313" key="2">
    <source>
        <dbReference type="EMBL" id="GAA5045301.1"/>
    </source>
</evidence>
<name>A0ABP9JVK2_9NOCA</name>
<dbReference type="Gene3D" id="1.10.620.20">
    <property type="entry name" value="Ribonucleotide Reductase, subunit A"/>
    <property type="match status" value="1"/>
</dbReference>
<dbReference type="RefSeq" id="WP_345493762.1">
    <property type="nucleotide sequence ID" value="NZ_BAABJM010000001.1"/>
</dbReference>
<organism evidence="2 3">
    <name type="scientific">Nocardia callitridis</name>
    <dbReference type="NCBI Taxonomy" id="648753"/>
    <lineage>
        <taxon>Bacteria</taxon>
        <taxon>Bacillati</taxon>
        <taxon>Actinomycetota</taxon>
        <taxon>Actinomycetes</taxon>
        <taxon>Mycobacteriales</taxon>
        <taxon>Nocardiaceae</taxon>
        <taxon>Nocardia</taxon>
    </lineage>
</organism>
<evidence type="ECO:0000313" key="3">
    <source>
        <dbReference type="Proteomes" id="UP001500603"/>
    </source>
</evidence>
<dbReference type="Proteomes" id="UP001500603">
    <property type="component" value="Unassembled WGS sequence"/>
</dbReference>
<dbReference type="EMBL" id="BAABJM010000001">
    <property type="protein sequence ID" value="GAA5045301.1"/>
    <property type="molecule type" value="Genomic_DNA"/>
</dbReference>
<evidence type="ECO:0000256" key="1">
    <source>
        <dbReference type="SAM" id="MobiDB-lite"/>
    </source>
</evidence>
<sequence length="103" mass="11432">MPREPGHQDHRDISASPLDKPVLARPLTRCAKDKAHHFSLLADVVGRSLRVGGDTAVEPIRDAIANFRMPLSDTVRGYRLGTITKITRTTRRRSLMDSAPESC</sequence>
<proteinExistence type="predicted"/>
<keyword evidence="3" id="KW-1185">Reference proteome</keyword>
<reference evidence="3" key="1">
    <citation type="journal article" date="2019" name="Int. J. Syst. Evol. Microbiol.">
        <title>The Global Catalogue of Microorganisms (GCM) 10K type strain sequencing project: providing services to taxonomists for standard genome sequencing and annotation.</title>
        <authorList>
            <consortium name="The Broad Institute Genomics Platform"/>
            <consortium name="The Broad Institute Genome Sequencing Center for Infectious Disease"/>
            <person name="Wu L."/>
            <person name="Ma J."/>
        </authorList>
    </citation>
    <scope>NUCLEOTIDE SEQUENCE [LARGE SCALE GENOMIC DNA]</scope>
    <source>
        <strain evidence="3">JCM 18298</strain>
    </source>
</reference>
<feature type="compositionally biased region" description="Basic and acidic residues" evidence="1">
    <location>
        <begin position="1"/>
        <end position="13"/>
    </location>
</feature>
<dbReference type="InterPro" id="IPR012348">
    <property type="entry name" value="RNR-like"/>
</dbReference>